<name>A0A087UAK0_STEMI</name>
<dbReference type="OrthoDB" id="191979at2759"/>
<dbReference type="OMA" id="TTHKSMN"/>
<sequence>MSEQDDTFPGQEVEVQHLEVETQKCGKMHVYVQGDLNNVEKKAIFLTVHDIGSNHSTFQDFVEHPCMSEIKPRSVFIHVDVPGQDDHADDLPSDFQFPTIQQLGEDLVCILDHLKVKLVVGFGEGAGANILVRFALAHPSRVLGLVLIHCVSTGVGVMEYFKDKFMNWKLSNVGMNPSTEQYLVLHKFGAQLENVENKETLIQDYTEKLKNKINPRNLRRYVESYMNRKDVTSAIENNLKSMDVLLISGGRAAHLQAVQNLYGRMDKQKTSFLKLDSVGDVFAQAPEKLSQSLLLFVKGLGYLTSVTMPGVERQRTFSGGDPKSLGAIGRRRTLSMEEYDMPRPRRLSLTIPQK</sequence>
<dbReference type="PANTHER" id="PTHR11034">
    <property type="entry name" value="N-MYC DOWNSTREAM REGULATED"/>
    <property type="match status" value="1"/>
</dbReference>
<dbReference type="SUPFAM" id="SSF53474">
    <property type="entry name" value="alpha/beta-Hydrolases"/>
    <property type="match status" value="1"/>
</dbReference>
<feature type="non-terminal residue" evidence="2">
    <location>
        <position position="354"/>
    </location>
</feature>
<comment type="similarity">
    <text evidence="1">Belongs to the NDRG family.</text>
</comment>
<evidence type="ECO:0000313" key="3">
    <source>
        <dbReference type="Proteomes" id="UP000054359"/>
    </source>
</evidence>
<keyword evidence="3" id="KW-1185">Reference proteome</keyword>
<dbReference type="Gene3D" id="3.40.50.1820">
    <property type="entry name" value="alpha/beta hydrolase"/>
    <property type="match status" value="1"/>
</dbReference>
<dbReference type="Pfam" id="PF03096">
    <property type="entry name" value="Ndr"/>
    <property type="match status" value="1"/>
</dbReference>
<gene>
    <name evidence="2" type="ORF">X975_02238</name>
</gene>
<dbReference type="InterPro" id="IPR029058">
    <property type="entry name" value="AB_hydrolase_fold"/>
</dbReference>
<organism evidence="2 3">
    <name type="scientific">Stegodyphus mimosarum</name>
    <name type="common">African social velvet spider</name>
    <dbReference type="NCBI Taxonomy" id="407821"/>
    <lineage>
        <taxon>Eukaryota</taxon>
        <taxon>Metazoa</taxon>
        <taxon>Ecdysozoa</taxon>
        <taxon>Arthropoda</taxon>
        <taxon>Chelicerata</taxon>
        <taxon>Arachnida</taxon>
        <taxon>Araneae</taxon>
        <taxon>Araneomorphae</taxon>
        <taxon>Entelegynae</taxon>
        <taxon>Eresoidea</taxon>
        <taxon>Eresidae</taxon>
        <taxon>Stegodyphus</taxon>
    </lineage>
</organism>
<evidence type="ECO:0008006" key="4">
    <source>
        <dbReference type="Google" id="ProtNLM"/>
    </source>
</evidence>
<reference evidence="2 3" key="1">
    <citation type="submission" date="2013-11" db="EMBL/GenBank/DDBJ databases">
        <title>Genome sequencing of Stegodyphus mimosarum.</title>
        <authorList>
            <person name="Bechsgaard J."/>
        </authorList>
    </citation>
    <scope>NUCLEOTIDE SEQUENCE [LARGE SCALE GENOMIC DNA]</scope>
</reference>
<proteinExistence type="inferred from homology"/>
<dbReference type="STRING" id="407821.A0A087UAK0"/>
<dbReference type="AlphaFoldDB" id="A0A087UAK0"/>
<dbReference type="InterPro" id="IPR004142">
    <property type="entry name" value="NDRG"/>
</dbReference>
<evidence type="ECO:0000256" key="1">
    <source>
        <dbReference type="ARBA" id="ARBA00005598"/>
    </source>
</evidence>
<evidence type="ECO:0000313" key="2">
    <source>
        <dbReference type="EMBL" id="KFM74389.1"/>
    </source>
</evidence>
<dbReference type="EMBL" id="KK119009">
    <property type="protein sequence ID" value="KFM74389.1"/>
    <property type="molecule type" value="Genomic_DNA"/>
</dbReference>
<dbReference type="Proteomes" id="UP000054359">
    <property type="component" value="Unassembled WGS sequence"/>
</dbReference>
<accession>A0A087UAK0</accession>
<protein>
    <recommendedName>
        <fullName evidence="4">Protein NDRG3</fullName>
    </recommendedName>
</protein>